<keyword evidence="2 7" id="KW-0813">Transport</keyword>
<proteinExistence type="inferred from homology"/>
<dbReference type="PROSITE" id="PS50928">
    <property type="entry name" value="ABC_TM1"/>
    <property type="match status" value="1"/>
</dbReference>
<feature type="transmembrane region" description="Helical" evidence="7">
    <location>
        <begin position="258"/>
        <end position="279"/>
    </location>
</feature>
<feature type="transmembrane region" description="Helical" evidence="7">
    <location>
        <begin position="201"/>
        <end position="223"/>
    </location>
</feature>
<feature type="transmembrane region" description="Helical" evidence="7">
    <location>
        <begin position="93"/>
        <end position="114"/>
    </location>
</feature>
<dbReference type="RefSeq" id="WP_156606923.1">
    <property type="nucleotide sequence ID" value="NZ_WPCU01000001.1"/>
</dbReference>
<feature type="transmembrane region" description="Helical" evidence="7">
    <location>
        <begin position="157"/>
        <end position="180"/>
    </location>
</feature>
<evidence type="ECO:0000256" key="1">
    <source>
        <dbReference type="ARBA" id="ARBA00004651"/>
    </source>
</evidence>
<evidence type="ECO:0000256" key="4">
    <source>
        <dbReference type="ARBA" id="ARBA00022692"/>
    </source>
</evidence>
<gene>
    <name evidence="9" type="ORF">GC722_00010</name>
</gene>
<evidence type="ECO:0000256" key="5">
    <source>
        <dbReference type="ARBA" id="ARBA00022989"/>
    </source>
</evidence>
<keyword evidence="4 7" id="KW-0812">Transmembrane</keyword>
<dbReference type="InterPro" id="IPR050901">
    <property type="entry name" value="BP-dep_ABC_trans_perm"/>
</dbReference>
<dbReference type="Proteomes" id="UP000435304">
    <property type="component" value="Unassembled WGS sequence"/>
</dbReference>
<comment type="subcellular location">
    <subcellularLocation>
        <location evidence="1 7">Cell membrane</location>
        <topology evidence="1 7">Multi-pass membrane protein</topology>
    </subcellularLocation>
</comment>
<feature type="transmembrane region" description="Helical" evidence="7">
    <location>
        <begin position="126"/>
        <end position="151"/>
    </location>
</feature>
<dbReference type="Pfam" id="PF00528">
    <property type="entry name" value="BPD_transp_1"/>
    <property type="match status" value="1"/>
</dbReference>
<evidence type="ECO:0000259" key="8">
    <source>
        <dbReference type="PROSITE" id="PS50928"/>
    </source>
</evidence>
<evidence type="ECO:0000313" key="9">
    <source>
        <dbReference type="EMBL" id="MVA74424.1"/>
    </source>
</evidence>
<comment type="similarity">
    <text evidence="7">Belongs to the binding-protein-dependent transport system permease family.</text>
</comment>
<keyword evidence="10" id="KW-1185">Reference proteome</keyword>
<dbReference type="GO" id="GO:0055085">
    <property type="term" value="P:transmembrane transport"/>
    <property type="evidence" value="ECO:0007669"/>
    <property type="project" value="InterPro"/>
</dbReference>
<evidence type="ECO:0000313" key="10">
    <source>
        <dbReference type="Proteomes" id="UP000435304"/>
    </source>
</evidence>
<dbReference type="PANTHER" id="PTHR32243">
    <property type="entry name" value="MALTOSE TRANSPORT SYSTEM PERMEASE-RELATED"/>
    <property type="match status" value="1"/>
</dbReference>
<organism evidence="9 10">
    <name type="scientific">Auraticoccus cholistanensis</name>
    <dbReference type="NCBI Taxonomy" id="2656650"/>
    <lineage>
        <taxon>Bacteria</taxon>
        <taxon>Bacillati</taxon>
        <taxon>Actinomycetota</taxon>
        <taxon>Actinomycetes</taxon>
        <taxon>Propionibacteriales</taxon>
        <taxon>Propionibacteriaceae</taxon>
        <taxon>Auraticoccus</taxon>
    </lineage>
</organism>
<evidence type="ECO:0000256" key="2">
    <source>
        <dbReference type="ARBA" id="ARBA00022448"/>
    </source>
</evidence>
<sequence>MSATTADRPAAGGRRRSSRARRRLLGTIGHRVLVALLLVYLLAPFVWMTVYSLYPATALQTLTPDLDPRQIRLDAYLGMLSDPSFLVPMANSAIVGISTTIVCMVLGSACAYVIARYRFRGRQTLLLGMLTVQAVPVIVLAVPLFILLRAFGQYDTLLGLVITYTAFILPLVVWMLVGFFEELPPSLERAAIIDGCNRLQIMTRIAVPLAAPGLAATAILAFITSWSDFFLAKVLTISNATTLPVRTAAFQGLFAMDYTAAATAGVITAVPVLVLALVAQKWIIRGLVEGAVKG</sequence>
<dbReference type="AlphaFoldDB" id="A0A6A9US76"/>
<dbReference type="InterPro" id="IPR000515">
    <property type="entry name" value="MetI-like"/>
</dbReference>
<dbReference type="InterPro" id="IPR035906">
    <property type="entry name" value="MetI-like_sf"/>
</dbReference>
<evidence type="ECO:0000256" key="7">
    <source>
        <dbReference type="RuleBase" id="RU363032"/>
    </source>
</evidence>
<accession>A0A6A9US76</accession>
<comment type="caution">
    <text evidence="9">The sequence shown here is derived from an EMBL/GenBank/DDBJ whole genome shotgun (WGS) entry which is preliminary data.</text>
</comment>
<keyword evidence="3" id="KW-1003">Cell membrane</keyword>
<dbReference type="PANTHER" id="PTHR32243:SF18">
    <property type="entry name" value="INNER MEMBRANE ABC TRANSPORTER PERMEASE PROTEIN YCJP"/>
    <property type="match status" value="1"/>
</dbReference>
<feature type="transmembrane region" description="Helical" evidence="7">
    <location>
        <begin position="24"/>
        <end position="47"/>
    </location>
</feature>
<reference evidence="9 10" key="1">
    <citation type="submission" date="2019-12" db="EMBL/GenBank/DDBJ databases">
        <title>Auraticoccus cholistani sp. nov., an actinomycete isolated from soil of Cholistan desert.</title>
        <authorList>
            <person name="Cheema M.T."/>
        </authorList>
    </citation>
    <scope>NUCLEOTIDE SEQUENCE [LARGE SCALE GENOMIC DNA]</scope>
    <source>
        <strain evidence="9 10">F435</strain>
    </source>
</reference>
<feature type="domain" description="ABC transmembrane type-1" evidence="8">
    <location>
        <begin position="89"/>
        <end position="279"/>
    </location>
</feature>
<dbReference type="CDD" id="cd06261">
    <property type="entry name" value="TM_PBP2"/>
    <property type="match status" value="1"/>
</dbReference>
<dbReference type="SUPFAM" id="SSF161098">
    <property type="entry name" value="MetI-like"/>
    <property type="match status" value="1"/>
</dbReference>
<keyword evidence="6 7" id="KW-0472">Membrane</keyword>
<dbReference type="GO" id="GO:0005886">
    <property type="term" value="C:plasma membrane"/>
    <property type="evidence" value="ECO:0007669"/>
    <property type="project" value="UniProtKB-SubCell"/>
</dbReference>
<evidence type="ECO:0000256" key="3">
    <source>
        <dbReference type="ARBA" id="ARBA00022475"/>
    </source>
</evidence>
<name>A0A6A9US76_9ACTN</name>
<dbReference type="Gene3D" id="1.10.3720.10">
    <property type="entry name" value="MetI-like"/>
    <property type="match status" value="1"/>
</dbReference>
<protein>
    <submittedName>
        <fullName evidence="9">ABC transporter permease subunit</fullName>
    </submittedName>
</protein>
<keyword evidence="5 7" id="KW-1133">Transmembrane helix</keyword>
<dbReference type="EMBL" id="WPCU01000001">
    <property type="protein sequence ID" value="MVA74424.1"/>
    <property type="molecule type" value="Genomic_DNA"/>
</dbReference>
<evidence type="ECO:0000256" key="6">
    <source>
        <dbReference type="ARBA" id="ARBA00023136"/>
    </source>
</evidence>